<evidence type="ECO:0000256" key="4">
    <source>
        <dbReference type="ARBA" id="ARBA00022741"/>
    </source>
</evidence>
<sequence>MTREPDVGDTFGRYELRSRLGQGGMGTVYRAFDTGHGRTVALKLLLPSLAQDPAFRERFDRESHIAARLTEPHVLPIHSFGQIDGILYMDMRYAEGYRSLADVLRTEPMDPAVAVAVVGQVAAALDAAHERGLVHRDVKPANILIGPGNFAYLIDFGIATAADDERLTQPGFVMGSRPYMAPERFTSGYRDAAAGDIYSLACVLHKALTGAPPDAGPSGEARPSNAVPAGLADVIRQALEVDPTQRPKSAGEFARRAIDQLNRHQQATVQQIMDEGVGEDSTTVPLTERITPSATHDLPAPDTLDGDQGATLSSHATNGRLWRSAGAAVVVVLLAIGGYVLWSGRSHGATPRAGTTSNQAVGHSHATVPSSEPANSATGEPSTGPTGTSAAALADGSCVDSAGRATPCSESGSGLVLADTDCTTASVRSRIGYDELLSPLLRLQRSGNACVVFPTTSAGNAGAGAAQIKTLAGHPSAQLLACTASATGSGPEIPCSKTHRLEFVGAWMTPPDDLSVNAVCAVPAQTYSGRTFDGTDQSVTVQLLQGTGPSGRQVRCAVASRNAVTGSLWQRGATAP</sequence>
<dbReference type="InterPro" id="IPR017441">
    <property type="entry name" value="Protein_kinase_ATP_BS"/>
</dbReference>
<dbReference type="SUPFAM" id="SSF56112">
    <property type="entry name" value="Protein kinase-like (PK-like)"/>
    <property type="match status" value="1"/>
</dbReference>
<dbReference type="CDD" id="cd14014">
    <property type="entry name" value="STKc_PknB_like"/>
    <property type="match status" value="1"/>
</dbReference>
<evidence type="ECO:0000256" key="1">
    <source>
        <dbReference type="ARBA" id="ARBA00012513"/>
    </source>
</evidence>
<feature type="region of interest" description="Disordered" evidence="8">
    <location>
        <begin position="292"/>
        <end position="311"/>
    </location>
</feature>
<feature type="compositionally biased region" description="Low complexity" evidence="8">
    <location>
        <begin position="376"/>
        <end position="390"/>
    </location>
</feature>
<evidence type="ECO:0000313" key="10">
    <source>
        <dbReference type="EMBL" id="MBB2893696.1"/>
    </source>
</evidence>
<keyword evidence="3 10" id="KW-0808">Transferase</keyword>
<evidence type="ECO:0000256" key="3">
    <source>
        <dbReference type="ARBA" id="ARBA00022679"/>
    </source>
</evidence>
<keyword evidence="6 7" id="KW-0067">ATP-binding</keyword>
<reference evidence="10 11" key="1">
    <citation type="submission" date="2020-08" db="EMBL/GenBank/DDBJ databases">
        <title>Sequencing the genomes of 1000 actinobacteria strains.</title>
        <authorList>
            <person name="Klenk H.-P."/>
        </authorList>
    </citation>
    <scope>NUCLEOTIDE SEQUENCE [LARGE SCALE GENOMIC DNA]</scope>
    <source>
        <strain evidence="10 11">DSM 105369</strain>
    </source>
</reference>
<dbReference type="Gene3D" id="1.10.510.10">
    <property type="entry name" value="Transferase(Phosphotransferase) domain 1"/>
    <property type="match status" value="1"/>
</dbReference>
<evidence type="ECO:0000313" key="11">
    <source>
        <dbReference type="Proteomes" id="UP000559182"/>
    </source>
</evidence>
<dbReference type="PROSITE" id="PS50011">
    <property type="entry name" value="PROTEIN_KINASE_DOM"/>
    <property type="match status" value="1"/>
</dbReference>
<organism evidence="10 11">
    <name type="scientific">Flexivirga oryzae</name>
    <dbReference type="NCBI Taxonomy" id="1794944"/>
    <lineage>
        <taxon>Bacteria</taxon>
        <taxon>Bacillati</taxon>
        <taxon>Actinomycetota</taxon>
        <taxon>Actinomycetes</taxon>
        <taxon>Micrococcales</taxon>
        <taxon>Dermacoccaceae</taxon>
        <taxon>Flexivirga</taxon>
    </lineage>
</organism>
<evidence type="ECO:0000256" key="7">
    <source>
        <dbReference type="PROSITE-ProRule" id="PRU10141"/>
    </source>
</evidence>
<dbReference type="GO" id="GO:0004674">
    <property type="term" value="F:protein serine/threonine kinase activity"/>
    <property type="evidence" value="ECO:0007669"/>
    <property type="project" value="UniProtKB-KW"/>
</dbReference>
<evidence type="ECO:0000256" key="6">
    <source>
        <dbReference type="ARBA" id="ARBA00022840"/>
    </source>
</evidence>
<feature type="domain" description="Protein kinase" evidence="9">
    <location>
        <begin position="14"/>
        <end position="258"/>
    </location>
</feature>
<keyword evidence="2" id="KW-0723">Serine/threonine-protein kinase</keyword>
<dbReference type="SMART" id="SM00220">
    <property type="entry name" value="S_TKc"/>
    <property type="match status" value="1"/>
</dbReference>
<feature type="region of interest" description="Disordered" evidence="8">
    <location>
        <begin position="348"/>
        <end position="390"/>
    </location>
</feature>
<accession>A0A839NDJ9</accession>
<gene>
    <name evidence="10" type="ORF">FHU39_003727</name>
</gene>
<dbReference type="PROSITE" id="PS00107">
    <property type="entry name" value="PROTEIN_KINASE_ATP"/>
    <property type="match status" value="1"/>
</dbReference>
<dbReference type="Proteomes" id="UP000559182">
    <property type="component" value="Unassembled WGS sequence"/>
</dbReference>
<dbReference type="EC" id="2.7.11.1" evidence="1"/>
<dbReference type="PROSITE" id="PS00108">
    <property type="entry name" value="PROTEIN_KINASE_ST"/>
    <property type="match status" value="1"/>
</dbReference>
<dbReference type="InterPro" id="IPR008271">
    <property type="entry name" value="Ser/Thr_kinase_AS"/>
</dbReference>
<dbReference type="GO" id="GO:0005524">
    <property type="term" value="F:ATP binding"/>
    <property type="evidence" value="ECO:0007669"/>
    <property type="project" value="UniProtKB-UniRule"/>
</dbReference>
<dbReference type="InterPro" id="IPR000719">
    <property type="entry name" value="Prot_kinase_dom"/>
</dbReference>
<feature type="compositionally biased region" description="Polar residues" evidence="8">
    <location>
        <begin position="353"/>
        <end position="375"/>
    </location>
</feature>
<comment type="caution">
    <text evidence="10">The sequence shown here is derived from an EMBL/GenBank/DDBJ whole genome shotgun (WGS) entry which is preliminary data.</text>
</comment>
<name>A0A839NDJ9_9MICO</name>
<dbReference type="PANTHER" id="PTHR43289:SF6">
    <property type="entry name" value="SERINE_THREONINE-PROTEIN KINASE NEKL-3"/>
    <property type="match status" value="1"/>
</dbReference>
<dbReference type="AlphaFoldDB" id="A0A839NDJ9"/>
<keyword evidence="4 7" id="KW-0547">Nucleotide-binding</keyword>
<dbReference type="EMBL" id="JACHVQ010000003">
    <property type="protein sequence ID" value="MBB2893696.1"/>
    <property type="molecule type" value="Genomic_DNA"/>
</dbReference>
<keyword evidence="11" id="KW-1185">Reference proteome</keyword>
<feature type="binding site" evidence="7">
    <location>
        <position position="43"/>
    </location>
    <ligand>
        <name>ATP</name>
        <dbReference type="ChEBI" id="CHEBI:30616"/>
    </ligand>
</feature>
<evidence type="ECO:0000256" key="5">
    <source>
        <dbReference type="ARBA" id="ARBA00022777"/>
    </source>
</evidence>
<dbReference type="Gene3D" id="3.30.200.20">
    <property type="entry name" value="Phosphorylase Kinase, domain 1"/>
    <property type="match status" value="1"/>
</dbReference>
<evidence type="ECO:0000259" key="9">
    <source>
        <dbReference type="PROSITE" id="PS50011"/>
    </source>
</evidence>
<protein>
    <recommendedName>
        <fullName evidence="1">non-specific serine/threonine protein kinase</fullName>
        <ecNumber evidence="1">2.7.11.1</ecNumber>
    </recommendedName>
</protein>
<evidence type="ECO:0000256" key="2">
    <source>
        <dbReference type="ARBA" id="ARBA00022527"/>
    </source>
</evidence>
<proteinExistence type="predicted"/>
<evidence type="ECO:0000256" key="8">
    <source>
        <dbReference type="SAM" id="MobiDB-lite"/>
    </source>
</evidence>
<dbReference type="InterPro" id="IPR011009">
    <property type="entry name" value="Kinase-like_dom_sf"/>
</dbReference>
<keyword evidence="5 10" id="KW-0418">Kinase</keyword>
<dbReference type="PANTHER" id="PTHR43289">
    <property type="entry name" value="MITOGEN-ACTIVATED PROTEIN KINASE KINASE KINASE 20-RELATED"/>
    <property type="match status" value="1"/>
</dbReference>
<dbReference type="RefSeq" id="WP_183322145.1">
    <property type="nucleotide sequence ID" value="NZ_JACHVQ010000003.1"/>
</dbReference>
<dbReference type="Pfam" id="PF00069">
    <property type="entry name" value="Pkinase"/>
    <property type="match status" value="1"/>
</dbReference>